<name>A0A384ZRZ5_9CAUD</name>
<dbReference type="Proteomes" id="UP000260311">
    <property type="component" value="Segment"/>
</dbReference>
<accession>A0A384ZRZ5</accession>
<dbReference type="EMBL" id="MH375644">
    <property type="protein sequence ID" value="AXC34416.1"/>
    <property type="molecule type" value="Genomic_DNA"/>
</dbReference>
<dbReference type="KEGG" id="vg:55608494"/>
<dbReference type="RefSeq" id="YP_009838262.1">
    <property type="nucleotide sequence ID" value="NC_048709.1"/>
</dbReference>
<proteinExistence type="predicted"/>
<organism evidence="1 2">
    <name type="scientific">Vibrio phage YC</name>
    <dbReference type="NCBI Taxonomy" id="2267403"/>
    <lineage>
        <taxon>Viruses</taxon>
        <taxon>Duplodnaviria</taxon>
        <taxon>Heunggongvirae</taxon>
        <taxon>Uroviricota</taxon>
        <taxon>Caudoviricetes</taxon>
        <taxon>Pantevenvirales</taxon>
        <taxon>Ackermannviridae</taxon>
        <taxon>Campanilevirus</taxon>
        <taxon>Campanilevirus YC</taxon>
    </lineage>
</organism>
<evidence type="ECO:0000313" key="2">
    <source>
        <dbReference type="Proteomes" id="UP000260311"/>
    </source>
</evidence>
<evidence type="ECO:0000313" key="1">
    <source>
        <dbReference type="EMBL" id="AXC34416.1"/>
    </source>
</evidence>
<reference evidence="1 2" key="1">
    <citation type="submission" date="2018-05" db="EMBL/GenBank/DDBJ databases">
        <title>The genome of Vibrio coralliilyticus phage YC.</title>
        <authorList>
            <person name="Benler S."/>
        </authorList>
    </citation>
    <scope>NUCLEOTIDE SEQUENCE [LARGE SCALE GENOMIC DNA]</scope>
</reference>
<dbReference type="GeneID" id="55608494"/>
<keyword evidence="2" id="KW-1185">Reference proteome</keyword>
<protein>
    <submittedName>
        <fullName evidence="1">Uncharacterized protein</fullName>
    </submittedName>
</protein>
<sequence>MEMINVGRHRDDLGEDAWRVTCGGLVPVNTKRAVNHQTIWGQIRNVSYRNVVVWITLLTPNGEYDVAIDLRKVKKQRLKHLRAQGISTRPCGYTRYSYWEEGGGGLDTGAAHSHTMCRKTFRSMSTPARLFRWLNPFMWY</sequence>